<keyword evidence="7 9" id="KW-0675">Receptor</keyword>
<dbReference type="Proteomes" id="UP000694845">
    <property type="component" value="Unplaced"/>
</dbReference>
<dbReference type="Gene3D" id="1.20.1070.10">
    <property type="entry name" value="Rhodopsin 7-helix transmembrane proteins"/>
    <property type="match status" value="1"/>
</dbReference>
<keyword evidence="4 10" id="KW-1133">Transmembrane helix</keyword>
<keyword evidence="6 10" id="KW-0472">Membrane</keyword>
<evidence type="ECO:0000256" key="4">
    <source>
        <dbReference type="ARBA" id="ARBA00022989"/>
    </source>
</evidence>
<dbReference type="InterPro" id="IPR017452">
    <property type="entry name" value="GPCR_Rhodpsn_7TM"/>
</dbReference>
<evidence type="ECO:0000313" key="12">
    <source>
        <dbReference type="Proteomes" id="UP000694845"/>
    </source>
</evidence>
<dbReference type="OMA" id="HAHIYEI"/>
<dbReference type="Pfam" id="PF00001">
    <property type="entry name" value="7tm_1"/>
    <property type="match status" value="1"/>
</dbReference>
<dbReference type="GO" id="GO:0005886">
    <property type="term" value="C:plasma membrane"/>
    <property type="evidence" value="ECO:0007669"/>
    <property type="project" value="UniProtKB-SubCell"/>
</dbReference>
<evidence type="ECO:0000256" key="6">
    <source>
        <dbReference type="ARBA" id="ARBA00023136"/>
    </source>
</evidence>
<evidence type="ECO:0000256" key="8">
    <source>
        <dbReference type="ARBA" id="ARBA00023224"/>
    </source>
</evidence>
<name>A0A8B7YE42_ACAPL</name>
<feature type="transmembrane region" description="Helical" evidence="10">
    <location>
        <begin position="295"/>
        <end position="314"/>
    </location>
</feature>
<evidence type="ECO:0000256" key="10">
    <source>
        <dbReference type="SAM" id="Phobius"/>
    </source>
</evidence>
<comment type="subcellular location">
    <subcellularLocation>
        <location evidence="1">Cell membrane</location>
        <topology evidence="1">Multi-pass membrane protein</topology>
    </subcellularLocation>
</comment>
<comment type="similarity">
    <text evidence="9">Belongs to the G-protein coupled receptor 1 family.</text>
</comment>
<dbReference type="PROSITE" id="PS50262">
    <property type="entry name" value="G_PROTEIN_RECEP_F1_2"/>
    <property type="match status" value="1"/>
</dbReference>
<dbReference type="PROSITE" id="PS00237">
    <property type="entry name" value="G_PROTEIN_RECEP_F1_1"/>
    <property type="match status" value="1"/>
</dbReference>
<evidence type="ECO:0000256" key="1">
    <source>
        <dbReference type="ARBA" id="ARBA00004651"/>
    </source>
</evidence>
<dbReference type="PANTHER" id="PTHR24228">
    <property type="entry name" value="B2 BRADYKININ RECEPTOR/ANGIOTENSIN II RECEPTOR"/>
    <property type="match status" value="1"/>
</dbReference>
<dbReference type="SUPFAM" id="SSF81321">
    <property type="entry name" value="Family A G protein-coupled receptor-like"/>
    <property type="match status" value="1"/>
</dbReference>
<gene>
    <name evidence="13" type="primary">LOC110979779</name>
</gene>
<evidence type="ECO:0000256" key="5">
    <source>
        <dbReference type="ARBA" id="ARBA00023040"/>
    </source>
</evidence>
<keyword evidence="8 9" id="KW-0807">Transducer</keyword>
<feature type="transmembrane region" description="Helical" evidence="10">
    <location>
        <begin position="268"/>
        <end position="289"/>
    </location>
</feature>
<dbReference type="CDD" id="cd00637">
    <property type="entry name" value="7tm_classA_rhodopsin-like"/>
    <property type="match status" value="1"/>
</dbReference>
<evidence type="ECO:0000259" key="11">
    <source>
        <dbReference type="PROSITE" id="PS50262"/>
    </source>
</evidence>
<dbReference type="PRINTS" id="PR00237">
    <property type="entry name" value="GPCRRHODOPSN"/>
</dbReference>
<evidence type="ECO:0000256" key="7">
    <source>
        <dbReference type="ARBA" id="ARBA00023170"/>
    </source>
</evidence>
<dbReference type="PANTHER" id="PTHR24228:SF72">
    <property type="entry name" value="G-PROTEIN COUPLED RECEPTORS FAMILY 1 PROFILE DOMAIN-CONTAINING PROTEIN"/>
    <property type="match status" value="1"/>
</dbReference>
<keyword evidence="2" id="KW-1003">Cell membrane</keyword>
<keyword evidence="12" id="KW-1185">Reference proteome</keyword>
<feature type="transmembrane region" description="Helical" evidence="10">
    <location>
        <begin position="97"/>
        <end position="118"/>
    </location>
</feature>
<proteinExistence type="inferred from homology"/>
<sequence>MESTNATTATLDLVVFSTHGERQLVAAFYGIIAVVGTLGNCVVILALLLSRKLRTVSNVFVVNLSVADLISSLSIPWQAVAVLSADGWPLPDWMCAIGALGVLVPIGCSLNTLTLIAINRFVMVNCTKATYRKLYQRRWLVLMVVCAWALPVAVASVPLMSDFVDLGFDAFFSTCGWDSSNSNSPTYALVLAVVSYPVQLVTIIACYLALFVRLCKYHRTISMRVGPEQPGTSQENSVWNISGVAPSQQRPQIRGNYNKRQTEVTKNLFYVVCAFFLCTTPYVVCITQYGTYKLLPYVTILLFANSCLNPFIYATKHPDFKKVLACILRCRFSSISGKIHIF</sequence>
<dbReference type="OrthoDB" id="9046662at2759"/>
<feature type="transmembrane region" description="Helical" evidence="10">
    <location>
        <begin position="187"/>
        <end position="214"/>
    </location>
</feature>
<dbReference type="GO" id="GO:0004930">
    <property type="term" value="F:G protein-coupled receptor activity"/>
    <property type="evidence" value="ECO:0007669"/>
    <property type="project" value="UniProtKB-KW"/>
</dbReference>
<feature type="domain" description="G-protein coupled receptors family 1 profile" evidence="11">
    <location>
        <begin position="39"/>
        <end position="313"/>
    </location>
</feature>
<evidence type="ECO:0000256" key="9">
    <source>
        <dbReference type="RuleBase" id="RU000688"/>
    </source>
</evidence>
<evidence type="ECO:0000313" key="13">
    <source>
        <dbReference type="RefSeq" id="XP_022091524.1"/>
    </source>
</evidence>
<reference evidence="13" key="1">
    <citation type="submission" date="2025-08" db="UniProtKB">
        <authorList>
            <consortium name="RefSeq"/>
        </authorList>
    </citation>
    <scope>IDENTIFICATION</scope>
</reference>
<dbReference type="InterPro" id="IPR000276">
    <property type="entry name" value="GPCR_Rhodpsn"/>
</dbReference>
<dbReference type="RefSeq" id="XP_022091524.1">
    <property type="nucleotide sequence ID" value="XM_022235832.1"/>
</dbReference>
<keyword evidence="5 9" id="KW-0297">G-protein coupled receptor</keyword>
<feature type="transmembrane region" description="Helical" evidence="10">
    <location>
        <begin position="139"/>
        <end position="160"/>
    </location>
</feature>
<keyword evidence="3 9" id="KW-0812">Transmembrane</keyword>
<evidence type="ECO:0000256" key="2">
    <source>
        <dbReference type="ARBA" id="ARBA00022475"/>
    </source>
</evidence>
<dbReference type="GeneID" id="110979779"/>
<feature type="transmembrane region" description="Helical" evidence="10">
    <location>
        <begin position="26"/>
        <end position="49"/>
    </location>
</feature>
<organism evidence="12 13">
    <name type="scientific">Acanthaster planci</name>
    <name type="common">Crown-of-thorns starfish</name>
    <dbReference type="NCBI Taxonomy" id="133434"/>
    <lineage>
        <taxon>Eukaryota</taxon>
        <taxon>Metazoa</taxon>
        <taxon>Echinodermata</taxon>
        <taxon>Eleutherozoa</taxon>
        <taxon>Asterozoa</taxon>
        <taxon>Asteroidea</taxon>
        <taxon>Valvatacea</taxon>
        <taxon>Valvatida</taxon>
        <taxon>Acanthasteridae</taxon>
        <taxon>Acanthaster</taxon>
    </lineage>
</organism>
<protein>
    <submittedName>
        <fullName evidence="13">Melatonin receptor type 1B-B-like</fullName>
    </submittedName>
</protein>
<evidence type="ECO:0000256" key="3">
    <source>
        <dbReference type="ARBA" id="ARBA00022692"/>
    </source>
</evidence>
<accession>A0A8B7YE42</accession>
<dbReference type="KEGG" id="aplc:110979779"/>
<feature type="transmembrane region" description="Helical" evidence="10">
    <location>
        <begin position="56"/>
        <end position="77"/>
    </location>
</feature>
<dbReference type="AlphaFoldDB" id="A0A8B7YE42"/>